<keyword evidence="5 6" id="KW-0472">Membrane</keyword>
<gene>
    <name evidence="7" type="ORF">GALL_147680</name>
</gene>
<dbReference type="InterPro" id="IPR005171">
    <property type="entry name" value="Cyt_c_oxidase_su4_prok"/>
</dbReference>
<keyword evidence="4 6" id="KW-1133">Transmembrane helix</keyword>
<evidence type="ECO:0000256" key="2">
    <source>
        <dbReference type="ARBA" id="ARBA00022475"/>
    </source>
</evidence>
<evidence type="ECO:0000256" key="3">
    <source>
        <dbReference type="ARBA" id="ARBA00022692"/>
    </source>
</evidence>
<dbReference type="AlphaFoldDB" id="A0A1J5SGS2"/>
<feature type="transmembrane region" description="Helical" evidence="6">
    <location>
        <begin position="12"/>
        <end position="30"/>
    </location>
</feature>
<evidence type="ECO:0000313" key="7">
    <source>
        <dbReference type="EMBL" id="OIR03248.1"/>
    </source>
</evidence>
<comment type="caution">
    <text evidence="7">The sequence shown here is derived from an EMBL/GenBank/DDBJ whole genome shotgun (WGS) entry which is preliminary data.</text>
</comment>
<organism evidence="7">
    <name type="scientific">mine drainage metagenome</name>
    <dbReference type="NCBI Taxonomy" id="410659"/>
    <lineage>
        <taxon>unclassified sequences</taxon>
        <taxon>metagenomes</taxon>
        <taxon>ecological metagenomes</taxon>
    </lineage>
</organism>
<evidence type="ECO:0000256" key="6">
    <source>
        <dbReference type="SAM" id="Phobius"/>
    </source>
</evidence>
<evidence type="ECO:0008006" key="8">
    <source>
        <dbReference type="Google" id="ProtNLM"/>
    </source>
</evidence>
<keyword evidence="2" id="KW-1003">Cell membrane</keyword>
<evidence type="ECO:0000256" key="5">
    <source>
        <dbReference type="ARBA" id="ARBA00023136"/>
    </source>
</evidence>
<accession>A0A1J5SGS2</accession>
<feature type="transmembrane region" description="Helical" evidence="6">
    <location>
        <begin position="36"/>
        <end position="55"/>
    </location>
</feature>
<feature type="transmembrane region" description="Helical" evidence="6">
    <location>
        <begin position="67"/>
        <end position="91"/>
    </location>
</feature>
<reference evidence="7" key="1">
    <citation type="submission" date="2016-10" db="EMBL/GenBank/DDBJ databases">
        <title>Sequence of Gallionella enrichment culture.</title>
        <authorList>
            <person name="Poehlein A."/>
            <person name="Muehling M."/>
            <person name="Daniel R."/>
        </authorList>
    </citation>
    <scope>NUCLEOTIDE SEQUENCE</scope>
</reference>
<evidence type="ECO:0000256" key="1">
    <source>
        <dbReference type="ARBA" id="ARBA00004651"/>
    </source>
</evidence>
<proteinExistence type="predicted"/>
<dbReference type="GO" id="GO:0005886">
    <property type="term" value="C:plasma membrane"/>
    <property type="evidence" value="ECO:0007669"/>
    <property type="project" value="UniProtKB-SubCell"/>
</dbReference>
<protein>
    <recommendedName>
        <fullName evidence="8">Cytochrome C oxidase subunit IV</fullName>
    </recommendedName>
</protein>
<dbReference type="Pfam" id="PF03626">
    <property type="entry name" value="COX4_pro"/>
    <property type="match status" value="1"/>
</dbReference>
<sequence length="93" mass="10469">MDTVHRPHFIRSSTIVWLALMFLTLITYAIGEAKLGGWGVMLMVLGTAVIKVQMVSDHFMGLRRTRWLWRGIVLGWLLLVAGLVTIAYLSAVK</sequence>
<keyword evidence="3 6" id="KW-0812">Transmembrane</keyword>
<dbReference type="EMBL" id="MLJW01000068">
    <property type="protein sequence ID" value="OIR03248.1"/>
    <property type="molecule type" value="Genomic_DNA"/>
</dbReference>
<name>A0A1J5SGS2_9ZZZZ</name>
<evidence type="ECO:0000256" key="4">
    <source>
        <dbReference type="ARBA" id="ARBA00022989"/>
    </source>
</evidence>
<comment type="subcellular location">
    <subcellularLocation>
        <location evidence="1">Cell membrane</location>
        <topology evidence="1">Multi-pass membrane protein</topology>
    </subcellularLocation>
</comment>